<comment type="subcellular location">
    <subcellularLocation>
        <location evidence="2">Mitochondrion inner membrane</location>
        <topology evidence="2">Peripheral membrane protein</topology>
        <orientation evidence="2">Intermembrane side</orientation>
    </subcellularLocation>
    <subcellularLocation>
        <location evidence="3">Peroxisome</location>
    </subcellularLocation>
</comment>
<dbReference type="EC" id="1.6.5.9" evidence="5"/>
<comment type="catalytic activity">
    <reaction evidence="15">
        <text>a quinone + NADH + H(+) = a quinol + NAD(+)</text>
        <dbReference type="Rhea" id="RHEA:46160"/>
        <dbReference type="ChEBI" id="CHEBI:15378"/>
        <dbReference type="ChEBI" id="CHEBI:24646"/>
        <dbReference type="ChEBI" id="CHEBI:57540"/>
        <dbReference type="ChEBI" id="CHEBI:57945"/>
        <dbReference type="ChEBI" id="CHEBI:132124"/>
        <dbReference type="EC" id="1.6.5.9"/>
    </reaction>
</comment>
<dbReference type="SUPFAM" id="SSF47473">
    <property type="entry name" value="EF-hand"/>
    <property type="match status" value="2"/>
</dbReference>
<evidence type="ECO:0000256" key="12">
    <source>
        <dbReference type="ARBA" id="ARBA00023027"/>
    </source>
</evidence>
<dbReference type="PRINTS" id="PR00469">
    <property type="entry name" value="PNDRDTASEII"/>
</dbReference>
<dbReference type="InterPro" id="IPR054585">
    <property type="entry name" value="NDH2-like_C"/>
</dbReference>
<accession>A0A438IEE5</accession>
<dbReference type="Pfam" id="PF22366">
    <property type="entry name" value="NDH2_C"/>
    <property type="match status" value="1"/>
</dbReference>
<name>A0A438IEE5_VITVI</name>
<dbReference type="GO" id="GO:0050136">
    <property type="term" value="F:NADH dehydrogenase (quinone) (non-electrogenic) activity"/>
    <property type="evidence" value="ECO:0007669"/>
    <property type="project" value="UniProtKB-EC"/>
</dbReference>
<dbReference type="SUPFAM" id="SSF51905">
    <property type="entry name" value="FAD/NAD(P)-binding domain"/>
    <property type="match status" value="4"/>
</dbReference>
<keyword evidence="6" id="KW-0285">Flavoprotein</keyword>
<dbReference type="PANTHER" id="PTHR43706:SF47">
    <property type="entry name" value="EXTERNAL NADH-UBIQUINONE OXIDOREDUCTASE 1, MITOCHONDRIAL-RELATED"/>
    <property type="match status" value="1"/>
</dbReference>
<dbReference type="InterPro" id="IPR045024">
    <property type="entry name" value="NDH-2"/>
</dbReference>
<keyword evidence="11" id="KW-0560">Oxidoreductase</keyword>
<evidence type="ECO:0000313" key="18">
    <source>
        <dbReference type="EMBL" id="RVW95108.1"/>
    </source>
</evidence>
<dbReference type="EMBL" id="QGNW01000116">
    <property type="protein sequence ID" value="RVW95108.1"/>
    <property type="molecule type" value="Genomic_DNA"/>
</dbReference>
<evidence type="ECO:0000256" key="4">
    <source>
        <dbReference type="ARBA" id="ARBA00005272"/>
    </source>
</evidence>
<dbReference type="PROSITE" id="PS00018">
    <property type="entry name" value="EF_HAND_1"/>
    <property type="match status" value="2"/>
</dbReference>
<keyword evidence="12" id="KW-0520">NAD</keyword>
<keyword evidence="14" id="KW-0576">Peroxisome</keyword>
<evidence type="ECO:0000256" key="2">
    <source>
        <dbReference type="ARBA" id="ARBA00004137"/>
    </source>
</evidence>
<dbReference type="PANTHER" id="PTHR43706">
    <property type="entry name" value="NADH DEHYDROGENASE"/>
    <property type="match status" value="1"/>
</dbReference>
<evidence type="ECO:0000256" key="3">
    <source>
        <dbReference type="ARBA" id="ARBA00004275"/>
    </source>
</evidence>
<dbReference type="Pfam" id="PF13202">
    <property type="entry name" value="EF-hand_5"/>
    <property type="match status" value="1"/>
</dbReference>
<evidence type="ECO:0000256" key="10">
    <source>
        <dbReference type="ARBA" id="ARBA00022946"/>
    </source>
</evidence>
<evidence type="ECO:0000256" key="5">
    <source>
        <dbReference type="ARBA" id="ARBA00012637"/>
    </source>
</evidence>
<dbReference type="Gene3D" id="3.50.50.100">
    <property type="match status" value="4"/>
</dbReference>
<evidence type="ECO:0000256" key="15">
    <source>
        <dbReference type="ARBA" id="ARBA00047599"/>
    </source>
</evidence>
<evidence type="ECO:0000256" key="13">
    <source>
        <dbReference type="ARBA" id="ARBA00023128"/>
    </source>
</evidence>
<dbReference type="InterPro" id="IPR023753">
    <property type="entry name" value="FAD/NAD-binding_dom"/>
</dbReference>
<comment type="catalytic activity">
    <reaction evidence="16">
        <text>a ubiquinone + NADH + H(+) = a ubiquinol + NAD(+)</text>
        <dbReference type="Rhea" id="RHEA:23152"/>
        <dbReference type="Rhea" id="RHEA-COMP:9565"/>
        <dbReference type="Rhea" id="RHEA-COMP:9566"/>
        <dbReference type="ChEBI" id="CHEBI:15378"/>
        <dbReference type="ChEBI" id="CHEBI:16389"/>
        <dbReference type="ChEBI" id="CHEBI:17976"/>
        <dbReference type="ChEBI" id="CHEBI:57540"/>
        <dbReference type="ChEBI" id="CHEBI:57945"/>
    </reaction>
</comment>
<dbReference type="AlphaFoldDB" id="A0A438IEE5"/>
<sequence>MTIFSFFSGASRALGSSSSSSKLLVILSISAQLFSILQKEKNTFPELILDAVRISIPENFSSGGLVAYSESQTDAGAQSAEIKQKEPQKKRVVVLGTGWAGTSFLKDLDISSYDVKVVSPRNYFAFTPLLPSVTCGTVEARSIVEPIRNIIKKRSGEIQYWEAECVKIDAANKKIRCRSVIDNSLNEEFLVDYDYLVIAMGAQEIEDAQKIRRSVIDCFERAVLPDLSDEERRRNLHFVIVGGGPTGVEFAAELHDFILEDLVKLYPMVKDLVKITVIQSGDHILNMFDERISSFAERKFGRDGIEVQTGCRVTGVSDKAMTVKVKSKGEICSVPYGMVVWSTGIVTRPVLRDFMDQIGQNKRHVLTTNEWLRVEGCDGVYALGDCAAVAQRRVMEDISTIFKTADKDNSGTLTVKEFQDVIDDILVRYPQVELYLKNKHLNDVKDLLKDPQGHERKEVDIEGFKSALRHVDSQMKSLPATAQVAAQQGAYLSSCFSRRQQCQETPEGPLRFRDSGRHHFRPFRYKHLGQFAPLGGEQAAAELPGDWVSIGHSTQWLWYSVYASSPAVLIVMLPPSSPVNFCCCLFFGKLAMKVERDTIELQNGENLSVDLHIILSSLFKFRWASVINSIGPWAVSIAPILGWFAMRTFTIFERAFKAFRDNPSLSKLMVVCTVSGGGLLAFAETRPFSGSDSVPKKKVVVLGTGWAGTSFLKNLKSSTFEVQVVSPRNYFAFTPLLPSVTCGTVEARSIVEPIRNIVRKKGINIEFKEAECYKIDRDNNKVYCRSGQDTNLGGEEEFSVDYDYLVVAMGARSNTFNTPGVVENCHFLKEVEDAQRIRRTVIDCFERASLPNLSEEERKRILHFVVVGGGPTGVEFAAELHDFVLEDLAKLYPNVKNLAKITLLEAGDHILNMFDKRITAFAEEKFQRDGIHLKTGSMVIKVDDKHISTKERSTGEVSEIPYGMVVWSTGIGTRPVIMDFMKQIGQTNRRALATDEWLRVEGCNNIYALGDCATINQRKVMEDISVIFSKADKNNSGTLNLKDFQEVIDDICERYPQVELYLKKRQMRNIADLLKSSQAEKQGTELDIALFTSALSEVDSQMKNLPATAQVAAQQGQYLANCFNHMEECERNPEGPLRFRGTGRHRFHPFRLICLEGLIHFLLYKHLGQFAPLGGEQAAAQLPGDWVSIGQSTQWLWYSVYASKQVSWRTRALVVSDWGRRFIFGRDSSRI</sequence>
<dbReference type="GO" id="GO:0005509">
    <property type="term" value="F:calcium ion binding"/>
    <property type="evidence" value="ECO:0007669"/>
    <property type="project" value="InterPro"/>
</dbReference>
<keyword evidence="7" id="KW-0472">Membrane</keyword>
<comment type="caution">
    <text evidence="18">The sequence shown here is derived from an EMBL/GenBank/DDBJ whole genome shotgun (WGS) entry which is preliminary data.</text>
</comment>
<evidence type="ECO:0000259" key="17">
    <source>
        <dbReference type="PROSITE" id="PS50222"/>
    </source>
</evidence>
<dbReference type="FunFam" id="3.50.50.100:FF:000002">
    <property type="entry name" value="External alternative NAD(P)H-ubiquinone oxidoreductase B1, mitochondrial"/>
    <property type="match status" value="2"/>
</dbReference>
<evidence type="ECO:0000256" key="6">
    <source>
        <dbReference type="ARBA" id="ARBA00022630"/>
    </source>
</evidence>
<comment type="cofactor">
    <cofactor evidence="1">
        <name>FAD</name>
        <dbReference type="ChEBI" id="CHEBI:57692"/>
    </cofactor>
</comment>
<proteinExistence type="inferred from homology"/>
<evidence type="ECO:0000256" key="1">
    <source>
        <dbReference type="ARBA" id="ARBA00001974"/>
    </source>
</evidence>
<dbReference type="InterPro" id="IPR036188">
    <property type="entry name" value="FAD/NAD-bd_sf"/>
</dbReference>
<gene>
    <name evidence="18" type="primary">NDB3</name>
    <name evidence="18" type="ORF">CK203_025542</name>
</gene>
<keyword evidence="18" id="KW-0830">Ubiquinone</keyword>
<dbReference type="SMART" id="SM00054">
    <property type="entry name" value="EFh"/>
    <property type="match status" value="2"/>
</dbReference>
<dbReference type="PRINTS" id="PR00368">
    <property type="entry name" value="FADPNR"/>
</dbReference>
<protein>
    <recommendedName>
        <fullName evidence="5">NADH:ubiquinone reductase (non-electrogenic)</fullName>
        <ecNumber evidence="5">1.6.5.9</ecNumber>
    </recommendedName>
</protein>
<evidence type="ECO:0000256" key="11">
    <source>
        <dbReference type="ARBA" id="ARBA00023002"/>
    </source>
</evidence>
<comment type="similarity">
    <text evidence="4">Belongs to the NADH dehydrogenase family.</text>
</comment>
<dbReference type="PROSITE" id="PS50222">
    <property type="entry name" value="EF_HAND_2"/>
    <property type="match status" value="2"/>
</dbReference>
<evidence type="ECO:0000256" key="14">
    <source>
        <dbReference type="ARBA" id="ARBA00023140"/>
    </source>
</evidence>
<keyword evidence="7" id="KW-0999">Mitochondrion inner membrane</keyword>
<feature type="domain" description="EF-hand" evidence="17">
    <location>
        <begin position="393"/>
        <end position="428"/>
    </location>
</feature>
<keyword evidence="13" id="KW-0496">Mitochondrion</keyword>
<dbReference type="InterPro" id="IPR002048">
    <property type="entry name" value="EF_hand_dom"/>
</dbReference>
<dbReference type="Proteomes" id="UP000288805">
    <property type="component" value="Unassembled WGS sequence"/>
</dbReference>
<dbReference type="Pfam" id="PF07992">
    <property type="entry name" value="Pyr_redox_2"/>
    <property type="match status" value="2"/>
</dbReference>
<keyword evidence="8" id="KW-0274">FAD</keyword>
<evidence type="ECO:0000256" key="9">
    <source>
        <dbReference type="ARBA" id="ARBA00022837"/>
    </source>
</evidence>
<keyword evidence="10" id="KW-0809">Transit peptide</keyword>
<evidence type="ECO:0000256" key="16">
    <source>
        <dbReference type="ARBA" id="ARBA00049010"/>
    </source>
</evidence>
<keyword evidence="9" id="KW-0106">Calcium</keyword>
<dbReference type="InterPro" id="IPR011992">
    <property type="entry name" value="EF-hand-dom_pair"/>
</dbReference>
<evidence type="ECO:0000313" key="19">
    <source>
        <dbReference type="Proteomes" id="UP000288805"/>
    </source>
</evidence>
<evidence type="ECO:0000256" key="7">
    <source>
        <dbReference type="ARBA" id="ARBA00022792"/>
    </source>
</evidence>
<evidence type="ECO:0000256" key="8">
    <source>
        <dbReference type="ARBA" id="ARBA00022827"/>
    </source>
</evidence>
<feature type="domain" description="EF-hand" evidence="17">
    <location>
        <begin position="1019"/>
        <end position="1054"/>
    </location>
</feature>
<dbReference type="GO" id="GO:0005743">
    <property type="term" value="C:mitochondrial inner membrane"/>
    <property type="evidence" value="ECO:0007669"/>
    <property type="project" value="UniProtKB-SubCell"/>
</dbReference>
<dbReference type="GO" id="GO:0005777">
    <property type="term" value="C:peroxisome"/>
    <property type="evidence" value="ECO:0007669"/>
    <property type="project" value="UniProtKB-SubCell"/>
</dbReference>
<dbReference type="InterPro" id="IPR018247">
    <property type="entry name" value="EF_Hand_1_Ca_BS"/>
</dbReference>
<reference evidence="18 19" key="1">
    <citation type="journal article" date="2018" name="PLoS Genet.">
        <title>Population sequencing reveals clonal diversity and ancestral inbreeding in the grapevine cultivar Chardonnay.</title>
        <authorList>
            <person name="Roach M.J."/>
            <person name="Johnson D.L."/>
            <person name="Bohlmann J."/>
            <person name="van Vuuren H.J."/>
            <person name="Jones S.J."/>
            <person name="Pretorius I.S."/>
            <person name="Schmidt S.A."/>
            <person name="Borneman A.R."/>
        </authorList>
    </citation>
    <scope>NUCLEOTIDE SEQUENCE [LARGE SCALE GENOMIC DNA]</scope>
    <source>
        <strain evidence="19">cv. Chardonnay</strain>
        <tissue evidence="18">Leaf</tissue>
    </source>
</reference>
<organism evidence="18 19">
    <name type="scientific">Vitis vinifera</name>
    <name type="common">Grape</name>
    <dbReference type="NCBI Taxonomy" id="29760"/>
    <lineage>
        <taxon>Eukaryota</taxon>
        <taxon>Viridiplantae</taxon>
        <taxon>Streptophyta</taxon>
        <taxon>Embryophyta</taxon>
        <taxon>Tracheophyta</taxon>
        <taxon>Spermatophyta</taxon>
        <taxon>Magnoliopsida</taxon>
        <taxon>eudicotyledons</taxon>
        <taxon>Gunneridae</taxon>
        <taxon>Pentapetalae</taxon>
        <taxon>rosids</taxon>
        <taxon>Vitales</taxon>
        <taxon>Vitaceae</taxon>
        <taxon>Viteae</taxon>
        <taxon>Vitis</taxon>
    </lineage>
</organism>